<reference evidence="3" key="2">
    <citation type="submission" date="2025-09" db="UniProtKB">
        <authorList>
            <consortium name="Ensembl"/>
        </authorList>
    </citation>
    <scope>IDENTIFICATION</scope>
</reference>
<dbReference type="STRING" id="28743.ENSCVAP00000017141"/>
<dbReference type="OMA" id="RAECVII"/>
<evidence type="ECO:0000313" key="4">
    <source>
        <dbReference type="Proteomes" id="UP000265020"/>
    </source>
</evidence>
<dbReference type="Pfam" id="PF03285">
    <property type="entry name" value="Paralemmin"/>
    <property type="match status" value="1"/>
</dbReference>
<feature type="region of interest" description="Disordered" evidence="2">
    <location>
        <begin position="134"/>
        <end position="196"/>
    </location>
</feature>
<feature type="compositionally biased region" description="Polar residues" evidence="2">
    <location>
        <begin position="313"/>
        <end position="337"/>
    </location>
</feature>
<dbReference type="Proteomes" id="UP000265020">
    <property type="component" value="Unassembled WGS sequence"/>
</dbReference>
<evidence type="ECO:0000256" key="2">
    <source>
        <dbReference type="SAM" id="MobiDB-lite"/>
    </source>
</evidence>
<evidence type="ECO:0000256" key="1">
    <source>
        <dbReference type="ARBA" id="ARBA00023054"/>
    </source>
</evidence>
<dbReference type="PANTHER" id="PTHR47528">
    <property type="entry name" value="PARALEMMIN-3"/>
    <property type="match status" value="1"/>
</dbReference>
<proteinExistence type="predicted"/>
<dbReference type="InterPro" id="IPR004965">
    <property type="entry name" value="Paralemmin"/>
</dbReference>
<dbReference type="PANTHER" id="PTHR47528:SF1">
    <property type="entry name" value="PARALEMMIN-3"/>
    <property type="match status" value="1"/>
</dbReference>
<accession>A0A3Q2DDH4</accession>
<feature type="compositionally biased region" description="Acidic residues" evidence="2">
    <location>
        <begin position="275"/>
        <end position="284"/>
    </location>
</feature>
<evidence type="ECO:0008006" key="5">
    <source>
        <dbReference type="Google" id="ProtNLM"/>
    </source>
</evidence>
<protein>
    <recommendedName>
        <fullName evidence="5">Paralemmin 3</fullName>
    </recommendedName>
</protein>
<dbReference type="AlphaFoldDB" id="A0A3Q2DDH4"/>
<sequence>MDFMGCHLRQRLQEKRRLQEEQDKARREKEDERLRQQQLKRKSLRDQWLMEGSPLSPLSPNSQNTFSSLWGTHDQDMEEQNDKYCVSIEINATSFTVKIFSTPHIFLHNHLCCSVKNNSITVFTRTYTVVCPGEESNDHSSSGQNEDITAPFGVTEDPNNIRVEPEISVTVPACTQDPHANKNEEEKGEDEDGTVVIRAEPVYITEDGSGDLSSLKNQQESALNPEGVQEILHAMEEVSETEGAPETSPELETVEAAELTSAAETKHQAPAPPQEAEEAVNVEEPESKLSQFQEVQLTDPEPGEQEALLQKHQAPNLSSESAGSNSPVSSETQSPNKAIQGEKSPKQKTCQCCSLM</sequence>
<name>A0A3Q2DDH4_CYPVA</name>
<feature type="compositionally biased region" description="Polar residues" evidence="2">
    <location>
        <begin position="211"/>
        <end position="222"/>
    </location>
</feature>
<evidence type="ECO:0000313" key="3">
    <source>
        <dbReference type="Ensembl" id="ENSCVAP00000017141.1"/>
    </source>
</evidence>
<organism evidence="3 4">
    <name type="scientific">Cyprinodon variegatus</name>
    <name type="common">Sheepshead minnow</name>
    <dbReference type="NCBI Taxonomy" id="28743"/>
    <lineage>
        <taxon>Eukaryota</taxon>
        <taxon>Metazoa</taxon>
        <taxon>Chordata</taxon>
        <taxon>Craniata</taxon>
        <taxon>Vertebrata</taxon>
        <taxon>Euteleostomi</taxon>
        <taxon>Actinopterygii</taxon>
        <taxon>Neopterygii</taxon>
        <taxon>Teleostei</taxon>
        <taxon>Neoteleostei</taxon>
        <taxon>Acanthomorphata</taxon>
        <taxon>Ovalentaria</taxon>
        <taxon>Atherinomorphae</taxon>
        <taxon>Cyprinodontiformes</taxon>
        <taxon>Cyprinodontidae</taxon>
        <taxon>Cyprinodon</taxon>
    </lineage>
</organism>
<feature type="region of interest" description="Disordered" evidence="2">
    <location>
        <begin position="260"/>
        <end position="356"/>
    </location>
</feature>
<keyword evidence="4" id="KW-1185">Reference proteome</keyword>
<reference evidence="3" key="1">
    <citation type="submission" date="2025-08" db="UniProtKB">
        <authorList>
            <consortium name="Ensembl"/>
        </authorList>
    </citation>
    <scope>IDENTIFICATION</scope>
</reference>
<feature type="region of interest" description="Disordered" evidence="2">
    <location>
        <begin position="14"/>
        <end position="39"/>
    </location>
</feature>
<feature type="region of interest" description="Disordered" evidence="2">
    <location>
        <begin position="204"/>
        <end position="223"/>
    </location>
</feature>
<dbReference type="Ensembl" id="ENSCVAT00000025711.1">
    <property type="protein sequence ID" value="ENSCVAP00000017141.1"/>
    <property type="gene ID" value="ENSCVAG00000020211.1"/>
</dbReference>
<feature type="compositionally biased region" description="Basic and acidic residues" evidence="2">
    <location>
        <begin position="14"/>
        <end position="35"/>
    </location>
</feature>
<dbReference type="InterPro" id="IPR024149">
    <property type="entry name" value="Paralemmin-3"/>
</dbReference>
<dbReference type="GeneTree" id="ENSGT00940000173081"/>
<keyword evidence="1" id="KW-0175">Coiled coil</keyword>